<dbReference type="AlphaFoldDB" id="A0A821UAK1"/>
<sequence>SILPTTQILQLENPIDFIPTIIPNQRAISSPRKIQIENNNNNTAHQIPPPPPIQTKEQRPKSSNKRQPSA</sequence>
<accession>A0A821UAK1</accession>
<evidence type="ECO:0000313" key="3">
    <source>
        <dbReference type="Proteomes" id="UP000663873"/>
    </source>
</evidence>
<evidence type="ECO:0000313" key="2">
    <source>
        <dbReference type="EMBL" id="CAF4886634.1"/>
    </source>
</evidence>
<keyword evidence="3" id="KW-1185">Reference proteome</keyword>
<evidence type="ECO:0000256" key="1">
    <source>
        <dbReference type="SAM" id="MobiDB-lite"/>
    </source>
</evidence>
<organism evidence="2 3">
    <name type="scientific">Rotaria socialis</name>
    <dbReference type="NCBI Taxonomy" id="392032"/>
    <lineage>
        <taxon>Eukaryota</taxon>
        <taxon>Metazoa</taxon>
        <taxon>Spiralia</taxon>
        <taxon>Gnathifera</taxon>
        <taxon>Rotifera</taxon>
        <taxon>Eurotatoria</taxon>
        <taxon>Bdelloidea</taxon>
        <taxon>Philodinida</taxon>
        <taxon>Philodinidae</taxon>
        <taxon>Rotaria</taxon>
    </lineage>
</organism>
<feature type="compositionally biased region" description="Polar residues" evidence="1">
    <location>
        <begin position="36"/>
        <end position="45"/>
    </location>
</feature>
<comment type="caution">
    <text evidence="2">The sequence shown here is derived from an EMBL/GenBank/DDBJ whole genome shotgun (WGS) entry which is preliminary data.</text>
</comment>
<protein>
    <submittedName>
        <fullName evidence="2">Uncharacterized protein</fullName>
    </submittedName>
</protein>
<proteinExistence type="predicted"/>
<name>A0A821UAK1_9BILA</name>
<gene>
    <name evidence="2" type="ORF">UJA718_LOCUS44932</name>
</gene>
<dbReference type="EMBL" id="CAJOBP010072116">
    <property type="protein sequence ID" value="CAF4886634.1"/>
    <property type="molecule type" value="Genomic_DNA"/>
</dbReference>
<dbReference type="Proteomes" id="UP000663873">
    <property type="component" value="Unassembled WGS sequence"/>
</dbReference>
<reference evidence="2" key="1">
    <citation type="submission" date="2021-02" db="EMBL/GenBank/DDBJ databases">
        <authorList>
            <person name="Nowell W R."/>
        </authorList>
    </citation>
    <scope>NUCLEOTIDE SEQUENCE</scope>
</reference>
<feature type="non-terminal residue" evidence="2">
    <location>
        <position position="70"/>
    </location>
</feature>
<feature type="region of interest" description="Disordered" evidence="1">
    <location>
        <begin position="29"/>
        <end position="70"/>
    </location>
</feature>
<feature type="non-terminal residue" evidence="2">
    <location>
        <position position="1"/>
    </location>
</feature>